<reference evidence="3 4" key="1">
    <citation type="journal article" date="2016" name="Genome Announc.">
        <title>First Complete Genome Sequence of a Subdivision 6 Acidobacterium Strain.</title>
        <authorList>
            <person name="Huang S."/>
            <person name="Vieira S."/>
            <person name="Bunk B."/>
            <person name="Riedel T."/>
            <person name="Sproer C."/>
            <person name="Overmann J."/>
        </authorList>
    </citation>
    <scope>NUCLEOTIDE SEQUENCE [LARGE SCALE GENOMIC DNA]</scope>
    <source>
        <strain evidence="4">DSM 100886 HEG_-6_39</strain>
    </source>
</reference>
<sequence length="512" mass="57272">MIPQPPFADTLTLEEELRRFEELKPRLNQVWDVLMRTADQPGTSVVVPSLTLDQDELRKLDGATFYEERLLFLLIRLRNPRAHVVYVTSQPVHPLILDYYLHLLAGVPASHARARLTMLCTYDASPRALTQKVLERPRLIERIREAIPDASRAYLTVFNSTPLERKLSVLLGIPLNGLDPKLNYLGTKSGSRKVFREAGVELPQGFEDLTGEADVEDALVELAQRSPGLRRAVVKLNDSFSGEGNAIFRYPEQTDDRQAIRKALRSLEFAVPWETHHNYFQKFTRMGGIVEEFIDAAIKVSPSAQLRTSPAGEVLPTSTHDQILGGPSGQVYQGCSFPAHEDYRMAIQHRSILIGQVLAKQDVVSRFGVDFLAYKDTPEDKWKLTALEINLRVLGTTHPFLALQFLTGGTLDPGSGEFVSLSSRPKYYMATDNLRASTYRGVLPEDLIDIVTDNGLHYSHRTESGVLFHLIGALSEYGKLGLTVIASSREEVQELYARTLDVLARETGIGHA</sequence>
<proteinExistence type="predicted"/>
<dbReference type="InterPro" id="IPR038752">
    <property type="entry name" value="IQCH"/>
</dbReference>
<name>A0A143PFE7_LUTPR</name>
<dbReference type="Pfam" id="PF18105">
    <property type="entry name" value="PGM1_C"/>
    <property type="match status" value="1"/>
</dbReference>
<dbReference type="Pfam" id="PF24923">
    <property type="entry name" value="ATP-grasp_IQCH"/>
    <property type="match status" value="2"/>
</dbReference>
<dbReference type="PANTHER" id="PTHR14465:SF0">
    <property type="entry name" value="IQ DOMAIN-CONTAINING PROTEIN H"/>
    <property type="match status" value="1"/>
</dbReference>
<dbReference type="Proteomes" id="UP000076079">
    <property type="component" value="Chromosome"/>
</dbReference>
<accession>A0A143PFE7</accession>
<dbReference type="InterPro" id="IPR041356">
    <property type="entry name" value="PGM1_C"/>
</dbReference>
<reference evidence="4" key="2">
    <citation type="submission" date="2016-04" db="EMBL/GenBank/DDBJ databases">
        <title>First Complete Genome Sequence of a Subdivision 6 Acidobacterium.</title>
        <authorList>
            <person name="Huang S."/>
            <person name="Vieira S."/>
            <person name="Bunk B."/>
            <person name="Riedel T."/>
            <person name="Sproeer C."/>
            <person name="Overmann J."/>
        </authorList>
    </citation>
    <scope>NUCLEOTIDE SEQUENCE [LARGE SCALE GENOMIC DNA]</scope>
    <source>
        <strain evidence="4">DSM 100886 HEG_-6_39</strain>
    </source>
</reference>
<feature type="domain" description="IQCH-like ATP-grasp" evidence="2">
    <location>
        <begin position="184"/>
        <end position="247"/>
    </location>
</feature>
<feature type="domain" description="IQCH-like ATP-grasp" evidence="2">
    <location>
        <begin position="273"/>
        <end position="412"/>
    </location>
</feature>
<gene>
    <name evidence="3" type="ORF">LuPra_00459</name>
</gene>
<evidence type="ECO:0000259" key="1">
    <source>
        <dbReference type="Pfam" id="PF18105"/>
    </source>
</evidence>
<dbReference type="AlphaFoldDB" id="A0A143PFE7"/>
<dbReference type="KEGG" id="abac:LuPra_00459"/>
<dbReference type="RefSeq" id="WP_234800683.1">
    <property type="nucleotide sequence ID" value="NZ_CP015136.1"/>
</dbReference>
<dbReference type="EMBL" id="CP015136">
    <property type="protein sequence ID" value="AMY07292.1"/>
    <property type="molecule type" value="Genomic_DNA"/>
</dbReference>
<evidence type="ECO:0000259" key="2">
    <source>
        <dbReference type="Pfam" id="PF24923"/>
    </source>
</evidence>
<keyword evidence="4" id="KW-1185">Reference proteome</keyword>
<dbReference type="PATRIC" id="fig|1813736.3.peg.480"/>
<evidence type="ECO:0000313" key="4">
    <source>
        <dbReference type="Proteomes" id="UP000076079"/>
    </source>
</evidence>
<dbReference type="STRING" id="1855912.LuPra_00459"/>
<feature type="domain" description="PGM1 C-terminal" evidence="1">
    <location>
        <begin position="446"/>
        <end position="499"/>
    </location>
</feature>
<protein>
    <submittedName>
        <fullName evidence="3">Uncharacterized protein</fullName>
    </submittedName>
</protein>
<organism evidence="3 4">
    <name type="scientific">Luteitalea pratensis</name>
    <dbReference type="NCBI Taxonomy" id="1855912"/>
    <lineage>
        <taxon>Bacteria</taxon>
        <taxon>Pseudomonadati</taxon>
        <taxon>Acidobacteriota</taxon>
        <taxon>Vicinamibacteria</taxon>
        <taxon>Vicinamibacterales</taxon>
        <taxon>Vicinamibacteraceae</taxon>
        <taxon>Luteitalea</taxon>
    </lineage>
</organism>
<evidence type="ECO:0000313" key="3">
    <source>
        <dbReference type="EMBL" id="AMY07292.1"/>
    </source>
</evidence>
<dbReference type="PANTHER" id="PTHR14465">
    <property type="entry name" value="IQ DOMAIN-CONTAINING PROTEIN H"/>
    <property type="match status" value="1"/>
</dbReference>
<dbReference type="InterPro" id="IPR056855">
    <property type="entry name" value="ATP-grasp_IQCH"/>
</dbReference>